<keyword evidence="2" id="KW-1133">Transmembrane helix</keyword>
<dbReference type="InterPro" id="IPR050206">
    <property type="entry name" value="FtsK/SpoIIIE/SftA"/>
</dbReference>
<evidence type="ECO:0000259" key="3">
    <source>
        <dbReference type="PROSITE" id="PS50076"/>
    </source>
</evidence>
<evidence type="ECO:0000313" key="4">
    <source>
        <dbReference type="EMBL" id="AFL76114.1"/>
    </source>
</evidence>
<dbReference type="InterPro" id="IPR036869">
    <property type="entry name" value="J_dom_sf"/>
</dbReference>
<dbReference type="eggNOG" id="COG0484">
    <property type="taxonomic scope" value="Bacteria"/>
</dbReference>
<dbReference type="SUPFAM" id="SSF46785">
    <property type="entry name" value="Winged helix' DNA-binding domain"/>
    <property type="match status" value="1"/>
</dbReference>
<dbReference type="SMART" id="SM00843">
    <property type="entry name" value="Ftsk_gamma"/>
    <property type="match status" value="1"/>
</dbReference>
<dbReference type="SUPFAM" id="SSF46565">
    <property type="entry name" value="Chaperone J-domain"/>
    <property type="match status" value="1"/>
</dbReference>
<name>I3YGJ6_THIV6</name>
<dbReference type="KEGG" id="tvi:Thivi_4301"/>
<dbReference type="PANTHER" id="PTHR22683">
    <property type="entry name" value="SPORULATION PROTEIN RELATED"/>
    <property type="match status" value="1"/>
</dbReference>
<keyword evidence="2" id="KW-0812">Transmembrane</keyword>
<dbReference type="HOGENOM" id="CLU_894118_0_0_6"/>
<dbReference type="Pfam" id="PF00226">
    <property type="entry name" value="DnaJ"/>
    <property type="match status" value="1"/>
</dbReference>
<dbReference type="EMBL" id="CP003154">
    <property type="protein sequence ID" value="AFL76114.1"/>
    <property type="molecule type" value="Genomic_DNA"/>
</dbReference>
<dbReference type="Pfam" id="PF09397">
    <property type="entry name" value="FtsK_gamma"/>
    <property type="match status" value="1"/>
</dbReference>
<dbReference type="InterPro" id="IPR018541">
    <property type="entry name" value="Ftsk_gamma"/>
</dbReference>
<sequence>MRTHYDNLQVSKYASDRVIRAAWKSLAQEWHPDKHPSNRQEAERILKIINKAYDVLSNPETRKTHDEWINSQLDAKSNSKHSNTSSNSRKANVDTECVCDTDPLFDEAVVIVVESRRASISGVQRRLKIGYNRAARMIEEMERIGIVGPPESNGSREVLAPLPINNASGDYIGLICPKCFKESKYYIENFKEEEMCRHCKTVFKYWLVKVRAKRSQFNRSRNTRSYFLRVIDFIDLEHLIEFENPGHGDFELRAKDLISLNYLNGNLRLIHNYTINQYVLIGSRSTKKSKIKSLLFYLIIFLIIFIFFQNQ</sequence>
<dbReference type="STRING" id="765911.Thivi_4301"/>
<dbReference type="Gene3D" id="1.10.287.110">
    <property type="entry name" value="DnaJ domain"/>
    <property type="match status" value="1"/>
</dbReference>
<dbReference type="InterPro" id="IPR036388">
    <property type="entry name" value="WH-like_DNA-bd_sf"/>
</dbReference>
<dbReference type="SMART" id="SM00271">
    <property type="entry name" value="DnaJ"/>
    <property type="match status" value="1"/>
</dbReference>
<dbReference type="PRINTS" id="PR00625">
    <property type="entry name" value="JDOMAIN"/>
</dbReference>
<dbReference type="AlphaFoldDB" id="I3YGJ6"/>
<gene>
    <name evidence="4" type="ordered locus">Thivi_4301</name>
</gene>
<evidence type="ECO:0000256" key="2">
    <source>
        <dbReference type="SAM" id="Phobius"/>
    </source>
</evidence>
<feature type="domain" description="J" evidence="3">
    <location>
        <begin position="3"/>
        <end position="69"/>
    </location>
</feature>
<dbReference type="PANTHER" id="PTHR22683:SF41">
    <property type="entry name" value="DNA TRANSLOCASE FTSK"/>
    <property type="match status" value="1"/>
</dbReference>
<reference evidence="4 5" key="1">
    <citation type="submission" date="2012-06" db="EMBL/GenBank/DDBJ databases">
        <title>Complete sequence of Thiocystis violascens DSM 198.</title>
        <authorList>
            <consortium name="US DOE Joint Genome Institute"/>
            <person name="Lucas S."/>
            <person name="Han J."/>
            <person name="Lapidus A."/>
            <person name="Cheng J.-F."/>
            <person name="Goodwin L."/>
            <person name="Pitluck S."/>
            <person name="Peters L."/>
            <person name="Ovchinnikova G."/>
            <person name="Teshima H."/>
            <person name="Detter J.C."/>
            <person name="Han C."/>
            <person name="Tapia R."/>
            <person name="Land M."/>
            <person name="Hauser L."/>
            <person name="Kyrpides N."/>
            <person name="Ivanova N."/>
            <person name="Pagani I."/>
            <person name="Vogl K."/>
            <person name="Liu Z."/>
            <person name="Frigaard N.-U."/>
            <person name="Bryant D."/>
            <person name="Woyke T."/>
        </authorList>
    </citation>
    <scope>NUCLEOTIDE SEQUENCE [LARGE SCALE GENOMIC DNA]</scope>
    <source>
        <strain evidence="5">ATCC 17096 / DSM 198 / 6111</strain>
    </source>
</reference>
<keyword evidence="1" id="KW-0143">Chaperone</keyword>
<feature type="transmembrane region" description="Helical" evidence="2">
    <location>
        <begin position="294"/>
        <end position="310"/>
    </location>
</feature>
<protein>
    <submittedName>
        <fullName evidence="4">DNA segregation ATPase, FtsK/SpoIIIE family</fullName>
    </submittedName>
</protein>
<dbReference type="PROSITE" id="PS50076">
    <property type="entry name" value="DNAJ_2"/>
    <property type="match status" value="1"/>
</dbReference>
<dbReference type="Gene3D" id="1.10.10.10">
    <property type="entry name" value="Winged helix-like DNA-binding domain superfamily/Winged helix DNA-binding domain"/>
    <property type="match status" value="1"/>
</dbReference>
<accession>I3YGJ6</accession>
<keyword evidence="2" id="KW-0472">Membrane</keyword>
<organism evidence="4 5">
    <name type="scientific">Thiocystis violascens (strain ATCC 17096 / DSM 198 / 6111)</name>
    <name type="common">Chromatium violascens</name>
    <dbReference type="NCBI Taxonomy" id="765911"/>
    <lineage>
        <taxon>Bacteria</taxon>
        <taxon>Pseudomonadati</taxon>
        <taxon>Pseudomonadota</taxon>
        <taxon>Gammaproteobacteria</taxon>
        <taxon>Chromatiales</taxon>
        <taxon>Chromatiaceae</taxon>
        <taxon>Thiocystis</taxon>
    </lineage>
</organism>
<dbReference type="CDD" id="cd06257">
    <property type="entry name" value="DnaJ"/>
    <property type="match status" value="1"/>
</dbReference>
<dbReference type="Proteomes" id="UP000006062">
    <property type="component" value="Chromosome"/>
</dbReference>
<dbReference type="InterPro" id="IPR036390">
    <property type="entry name" value="WH_DNA-bd_sf"/>
</dbReference>
<dbReference type="InterPro" id="IPR001623">
    <property type="entry name" value="DnaJ_domain"/>
</dbReference>
<evidence type="ECO:0000256" key="1">
    <source>
        <dbReference type="ARBA" id="ARBA00023186"/>
    </source>
</evidence>
<keyword evidence="5" id="KW-1185">Reference proteome</keyword>
<evidence type="ECO:0000313" key="5">
    <source>
        <dbReference type="Proteomes" id="UP000006062"/>
    </source>
</evidence>
<proteinExistence type="predicted"/>